<dbReference type="GO" id="GO:0055085">
    <property type="term" value="P:transmembrane transport"/>
    <property type="evidence" value="ECO:0007669"/>
    <property type="project" value="InterPro"/>
</dbReference>
<name>A0A7R9FFB0_9NEOP</name>
<evidence type="ECO:0000256" key="2">
    <source>
        <dbReference type="ARBA" id="ARBA00022692"/>
    </source>
</evidence>
<sequence length="795" mass="88766">MDENVPDNQQRRKSQKMMMMMMFYLNNFYSSITKPIFKQKLNYCKLATLMLHLLFQMGKYSSSVTSLVLTDSSQLRADDFEELPDQIMYPYAEPYDLQKHSPFEEHVLYGFVRASSSSTEETSTGHLSSHVTISAFRLARKMLLWPTKTTTVIATSDCTADPYFFYKHYTRFCGRVVLSQRYFRNRLPMTGRSWFDSGWVYGRDEEGNILEVIYSYLLKKSMGNHLGNTTLNRYNRELNHDNPAISRPVLQESDALDHLATEADQEENRSISESNNSWKSPIKSFFRCEGKAFCSRSYFNRKIPITEWLPKYSRQDAIHDVIAGLTVSLTVIPQGIAIAVLSGLQPQYGLYSAFMGPFVYILFGSCKDITVGPTALLALMTQSLTTRCGTDFVVLLTFLSGCVISMLGILRMGPVGFYCECLRTRSVQAKFVYLLCRISEAHKSVSLMSFPGFLIDFISLPVSSAFTSAAAITIATSQINSLLGIKGNPQDFLSAWELFSRNTHTIRRWDTILGFSSVIVLLLTRQLKSFDSGRDTSIMSSCRRVLSRTVWLTSVARNALVVVAGTAVAYFLTNNYHKVTIIGEVAGGLPSLHLPPFSTTYNGTQYSFVGMANEVGTSLFLVPLISILESIAIAKAFATNKSVDATQEMLALGLSNVLGSFVGSMPVTGSFTRTAVNNASGVRTQMGGIITGVLVLLSLGFLSKAFYYIPKTSLSALILCAMIFMNLKSLTDDLNAKHLPVIFWNWSHDAMTTLLSMDPEMEQYFRSSDNVQGLFQDFGDIVPSRKSTFVLISEG</sequence>
<feature type="transmembrane region" description="Helical" evidence="5">
    <location>
        <begin position="453"/>
        <end position="475"/>
    </location>
</feature>
<gene>
    <name evidence="7" type="ORF">TTEB3V08_LOCUS562</name>
</gene>
<dbReference type="GO" id="GO:0016020">
    <property type="term" value="C:membrane"/>
    <property type="evidence" value="ECO:0007669"/>
    <property type="project" value="UniProtKB-SubCell"/>
</dbReference>
<feature type="domain" description="SLC26A/SulP transporter" evidence="6">
    <location>
        <begin position="452"/>
        <end position="724"/>
    </location>
</feature>
<proteinExistence type="predicted"/>
<dbReference type="InterPro" id="IPR011547">
    <property type="entry name" value="SLC26A/SulP_dom"/>
</dbReference>
<feature type="transmembrane region" description="Helical" evidence="5">
    <location>
        <begin position="618"/>
        <end position="638"/>
    </location>
</feature>
<dbReference type="Pfam" id="PF00916">
    <property type="entry name" value="Sulfate_transp"/>
    <property type="match status" value="2"/>
</dbReference>
<dbReference type="PANTHER" id="PTHR11814">
    <property type="entry name" value="SULFATE TRANSPORTER"/>
    <property type="match status" value="1"/>
</dbReference>
<evidence type="ECO:0000256" key="5">
    <source>
        <dbReference type="SAM" id="Phobius"/>
    </source>
</evidence>
<evidence type="ECO:0000259" key="6">
    <source>
        <dbReference type="Pfam" id="PF00916"/>
    </source>
</evidence>
<comment type="subcellular location">
    <subcellularLocation>
        <location evidence="1">Membrane</location>
        <topology evidence="1">Multi-pass membrane protein</topology>
    </subcellularLocation>
</comment>
<dbReference type="EMBL" id="OE000093">
    <property type="protein sequence ID" value="CAD7452380.1"/>
    <property type="molecule type" value="Genomic_DNA"/>
</dbReference>
<organism evidence="7">
    <name type="scientific">Timema tahoe</name>
    <dbReference type="NCBI Taxonomy" id="61484"/>
    <lineage>
        <taxon>Eukaryota</taxon>
        <taxon>Metazoa</taxon>
        <taxon>Ecdysozoa</taxon>
        <taxon>Arthropoda</taxon>
        <taxon>Hexapoda</taxon>
        <taxon>Insecta</taxon>
        <taxon>Pterygota</taxon>
        <taxon>Neoptera</taxon>
        <taxon>Polyneoptera</taxon>
        <taxon>Phasmatodea</taxon>
        <taxon>Timematodea</taxon>
        <taxon>Timematoidea</taxon>
        <taxon>Timematidae</taxon>
        <taxon>Timema</taxon>
    </lineage>
</organism>
<protein>
    <recommendedName>
        <fullName evidence="6">SLC26A/SulP transporter domain-containing protein</fullName>
    </recommendedName>
</protein>
<evidence type="ECO:0000313" key="7">
    <source>
        <dbReference type="EMBL" id="CAD7452380.1"/>
    </source>
</evidence>
<evidence type="ECO:0000256" key="3">
    <source>
        <dbReference type="ARBA" id="ARBA00022989"/>
    </source>
</evidence>
<evidence type="ECO:0000256" key="1">
    <source>
        <dbReference type="ARBA" id="ARBA00004141"/>
    </source>
</evidence>
<keyword evidence="2 5" id="KW-0812">Transmembrane</keyword>
<keyword evidence="3 5" id="KW-1133">Transmembrane helix</keyword>
<feature type="transmembrane region" description="Helical" evidence="5">
    <location>
        <begin position="650"/>
        <end position="669"/>
    </location>
</feature>
<dbReference type="InterPro" id="IPR001902">
    <property type="entry name" value="SLC26A/SulP_fam"/>
</dbReference>
<accession>A0A7R9FFB0</accession>
<feature type="transmembrane region" description="Helical" evidence="5">
    <location>
        <begin position="392"/>
        <end position="410"/>
    </location>
</feature>
<dbReference type="AlphaFoldDB" id="A0A7R9FFB0"/>
<keyword evidence="4 5" id="KW-0472">Membrane</keyword>
<feature type="transmembrane region" description="Helical" evidence="5">
    <location>
        <begin position="545"/>
        <end position="572"/>
    </location>
</feature>
<feature type="transmembrane region" description="Helical" evidence="5">
    <location>
        <begin position="689"/>
        <end position="709"/>
    </location>
</feature>
<feature type="domain" description="SLC26A/SulP transporter" evidence="6">
    <location>
        <begin position="319"/>
        <end position="415"/>
    </location>
</feature>
<reference evidence="7" key="1">
    <citation type="submission" date="2020-11" db="EMBL/GenBank/DDBJ databases">
        <authorList>
            <person name="Tran Van P."/>
        </authorList>
    </citation>
    <scope>NUCLEOTIDE SEQUENCE</scope>
</reference>
<evidence type="ECO:0000256" key="4">
    <source>
        <dbReference type="ARBA" id="ARBA00023136"/>
    </source>
</evidence>